<feature type="binding site" evidence="11">
    <location>
        <begin position="125"/>
        <end position="130"/>
    </location>
    <ligand>
        <name>ATP</name>
        <dbReference type="ChEBI" id="CHEBI:30616"/>
    </ligand>
</feature>
<dbReference type="GO" id="GO:0140662">
    <property type="term" value="F:ATP-dependent protein folding chaperone"/>
    <property type="evidence" value="ECO:0007669"/>
    <property type="project" value="InterPro"/>
</dbReference>
<dbReference type="STRING" id="295108.HT99x_02602"/>
<dbReference type="PIRSF" id="PIRSF002583">
    <property type="entry name" value="Hsp90"/>
    <property type="match status" value="1"/>
</dbReference>
<keyword evidence="15" id="KW-1185">Reference proteome</keyword>
<feature type="binding site" evidence="11">
    <location>
        <position position="102"/>
    </location>
    <ligand>
        <name>ATP</name>
        <dbReference type="ChEBI" id="CHEBI:30616"/>
    </ligand>
</feature>
<dbReference type="EMBL" id="LKAJ02000001">
    <property type="protein sequence ID" value="MCS5712281.1"/>
    <property type="molecule type" value="Genomic_DNA"/>
</dbReference>
<feature type="region of interest" description="A; substrate-binding" evidence="10">
    <location>
        <begin position="1"/>
        <end position="346"/>
    </location>
</feature>
<evidence type="ECO:0000313" key="14">
    <source>
        <dbReference type="EMBL" id="MCS5712281.1"/>
    </source>
</evidence>
<dbReference type="Gene3D" id="1.20.120.790">
    <property type="entry name" value="Heat shock protein 90, C-terminal domain"/>
    <property type="match status" value="1"/>
</dbReference>
<dbReference type="InterPro" id="IPR020575">
    <property type="entry name" value="Hsp90_N"/>
</dbReference>
<evidence type="ECO:0000313" key="13">
    <source>
        <dbReference type="EMBL" id="KRG20352.1"/>
    </source>
</evidence>
<evidence type="ECO:0000256" key="5">
    <source>
        <dbReference type="ARBA" id="ARBA00022840"/>
    </source>
</evidence>
<reference evidence="14" key="2">
    <citation type="journal article" date="2016" name="Genome Announc.">
        <title>Draft Genome Sequences of Two Novel Amoeba-Resistant Intranuclear Bacteria, 'Candidatus Berkiella cookevillensis' and 'Candidatus Berkiella aquae'.</title>
        <authorList>
            <person name="Mehari Y.T."/>
            <person name="Arivett B.A."/>
            <person name="Farone A.L."/>
            <person name="Gunderson J.H."/>
            <person name="Farone M.B."/>
        </authorList>
    </citation>
    <scope>NUCLEOTIDE SEQUENCE</scope>
    <source>
        <strain evidence="14">HT99</strain>
    </source>
</reference>
<keyword evidence="5 10" id="KW-0067">ATP-binding</keyword>
<evidence type="ECO:0000256" key="11">
    <source>
        <dbReference type="PIRSR" id="PIRSR002583-1"/>
    </source>
</evidence>
<keyword evidence="3 10" id="KW-0963">Cytoplasm</keyword>
<feature type="binding site" evidence="11">
    <location>
        <begin position="103"/>
        <end position="104"/>
    </location>
    <ligand>
        <name>ATP</name>
        <dbReference type="ChEBI" id="CHEBI:30616"/>
    </ligand>
</feature>
<evidence type="ECO:0000256" key="8">
    <source>
        <dbReference type="ARBA" id="ARBA00058590"/>
    </source>
</evidence>
<gene>
    <name evidence="10 13" type="primary">htpG</name>
    <name evidence="14" type="ORF">HT99x_012635</name>
    <name evidence="13" type="ORF">HT99x_02602</name>
</gene>
<feature type="binding site" evidence="11">
    <location>
        <position position="37"/>
    </location>
    <ligand>
        <name>ATP</name>
        <dbReference type="ChEBI" id="CHEBI:30616"/>
    </ligand>
</feature>
<feature type="binding site" evidence="11">
    <location>
        <position position="88"/>
    </location>
    <ligand>
        <name>ATP</name>
        <dbReference type="ChEBI" id="CHEBI:30616"/>
    </ligand>
</feature>
<dbReference type="AlphaFoldDB" id="A0A0Q9YIE3"/>
<comment type="similarity">
    <text evidence="2 10">Belongs to the heat shock protein 90 family.</text>
</comment>
<dbReference type="GO" id="GO:0016887">
    <property type="term" value="F:ATP hydrolysis activity"/>
    <property type="evidence" value="ECO:0007669"/>
    <property type="project" value="InterPro"/>
</dbReference>
<dbReference type="InterPro" id="IPR001404">
    <property type="entry name" value="Hsp90_fam"/>
</dbReference>
<evidence type="ECO:0000256" key="1">
    <source>
        <dbReference type="ARBA" id="ARBA00004496"/>
    </source>
</evidence>
<dbReference type="NCBIfam" id="NF003555">
    <property type="entry name" value="PRK05218.1"/>
    <property type="match status" value="1"/>
</dbReference>
<comment type="subunit">
    <text evidence="10">Homodimer.</text>
</comment>
<comment type="function">
    <text evidence="8 10">Molecular chaperone. Has ATPase activity.</text>
</comment>
<name>A0A0Q9YIE3_9GAMM</name>
<keyword evidence="4 10" id="KW-0547">Nucleotide-binding</keyword>
<accession>A0A0Q9YIE3</accession>
<dbReference type="PATRIC" id="fig|1590043.3.peg.2644"/>
<dbReference type="Pfam" id="PF13589">
    <property type="entry name" value="HATPase_c_3"/>
    <property type="match status" value="1"/>
</dbReference>
<dbReference type="GO" id="GO:0005737">
    <property type="term" value="C:cytoplasm"/>
    <property type="evidence" value="ECO:0007669"/>
    <property type="project" value="UniProtKB-SubCell"/>
</dbReference>
<comment type="caution">
    <text evidence="10">Lacks conserved residue(s) required for the propagation of feature annotation.</text>
</comment>
<dbReference type="Gene3D" id="3.40.50.11260">
    <property type="match status" value="1"/>
</dbReference>
<dbReference type="GO" id="GO:0005524">
    <property type="term" value="F:ATP binding"/>
    <property type="evidence" value="ECO:0007669"/>
    <property type="project" value="UniProtKB-UniRule"/>
</dbReference>
<dbReference type="Gene3D" id="3.30.565.10">
    <property type="entry name" value="Histidine kinase-like ATPase, C-terminal domain"/>
    <property type="match status" value="1"/>
</dbReference>
<dbReference type="SUPFAM" id="SSF54211">
    <property type="entry name" value="Ribosomal protein S5 domain 2-like"/>
    <property type="match status" value="1"/>
</dbReference>
<evidence type="ECO:0000256" key="4">
    <source>
        <dbReference type="ARBA" id="ARBA00022741"/>
    </source>
</evidence>
<comment type="subcellular location">
    <subcellularLocation>
        <location evidence="1 10">Cytoplasm</location>
    </subcellularLocation>
</comment>
<feature type="binding site" evidence="11">
    <location>
        <position position="346"/>
    </location>
    <ligand>
        <name>ATP</name>
        <dbReference type="ChEBI" id="CHEBI:30616"/>
    </ligand>
</feature>
<sequence>MNVATAKETRGFETEVKQLLHLMIHALYSNKEIFLRELISNASDAIDKLRFAAISNSELFEGDTELAIHVSYDKDANTITVRDNGIGMSREDTISHLGTIAKSGTQAFLQSLTGDQAKDRNLIGQFGVGFYSSFIVADKVTVKTRKAGLPPEEGVCWESAGEGDYTVENIELPERGTQIILHLKPAEDEFLSGLRLRNIVGKYSDHINVPVYMKKEPYSHWAEGKEVPEDTTEQEVVNRATALWVTPKSEIDNEAYCEFYKHIAHDFEDPMLWAHNKVEGKFEYTTLLYIPSKAPYDLWQPNKPRGLKLYVRRVFIMDDAEQFLPSYLRFVRGIIDSNDLPLNISREILQSNKLVDAIRASVIKRVLGMLADLAKSDNEKYLKFWREFGQVLKEGPAEDFVNKEAIAKLLRFSSTHNDNETQEISLDDYLSRMKPEQEKIYYIAADSFNAAKNSPHLEIFRAKGVEVLLLSDRIDEWLMSHLTEYEKKQFHSVAAGKLENLDFVKSEHEKESEADKEKKSADEATFKDLLIKVKAALGDKVTEVRLSERLTTSPSCIVSDEGQMSSHMQRILRQAGQAVNNQPTLELNPHHLLVLRLKDEQDVSRFHDLSEILLDQAILAEGGQLDDPGTFVKRFNELLLNVAHKGNGNSTN</sequence>
<dbReference type="InterPro" id="IPR019805">
    <property type="entry name" value="Heat_shock_protein_90_CS"/>
</dbReference>
<feature type="region of interest" description="C" evidence="10">
    <location>
        <begin position="571"/>
        <end position="652"/>
    </location>
</feature>
<evidence type="ECO:0000256" key="9">
    <source>
        <dbReference type="ARBA" id="ARBA00070675"/>
    </source>
</evidence>
<organism evidence="13">
    <name type="scientific">Candidatus Berkiella aquae</name>
    <dbReference type="NCBI Taxonomy" id="295108"/>
    <lineage>
        <taxon>Bacteria</taxon>
        <taxon>Pseudomonadati</taxon>
        <taxon>Pseudomonadota</taxon>
        <taxon>Gammaproteobacteria</taxon>
        <taxon>Candidatus Berkiellales</taxon>
        <taxon>Candidatus Berkiellaceae</taxon>
        <taxon>Candidatus Berkiella</taxon>
    </lineage>
</organism>
<evidence type="ECO:0000256" key="3">
    <source>
        <dbReference type="ARBA" id="ARBA00022490"/>
    </source>
</evidence>
<feature type="domain" description="Histidine kinase/HSP90-like ATPase" evidence="12">
    <location>
        <begin position="30"/>
        <end position="187"/>
    </location>
</feature>
<dbReference type="FunFam" id="3.30.565.10:FF:000009">
    <property type="entry name" value="Molecular chaperone HtpG"/>
    <property type="match status" value="1"/>
</dbReference>
<evidence type="ECO:0000313" key="15">
    <source>
        <dbReference type="Proteomes" id="UP000051497"/>
    </source>
</evidence>
<dbReference type="Proteomes" id="UP000051497">
    <property type="component" value="Unassembled WGS sequence"/>
</dbReference>
<dbReference type="SUPFAM" id="SSF110942">
    <property type="entry name" value="HSP90 C-terminal domain"/>
    <property type="match status" value="1"/>
</dbReference>
<dbReference type="PRINTS" id="PR00775">
    <property type="entry name" value="HEATSHOCK90"/>
</dbReference>
<dbReference type="FunFam" id="3.30.230.80:FF:000002">
    <property type="entry name" value="Molecular chaperone HtpG"/>
    <property type="match status" value="1"/>
</dbReference>
<dbReference type="OrthoDB" id="9802640at2"/>
<evidence type="ECO:0000259" key="12">
    <source>
        <dbReference type="SMART" id="SM00387"/>
    </source>
</evidence>
<dbReference type="HAMAP" id="MF_00505">
    <property type="entry name" value="HSP90"/>
    <property type="match status" value="1"/>
</dbReference>
<dbReference type="Pfam" id="PF00183">
    <property type="entry name" value="HSP90"/>
    <property type="match status" value="1"/>
</dbReference>
<proteinExistence type="inferred from homology"/>
<dbReference type="PANTHER" id="PTHR11528">
    <property type="entry name" value="HEAT SHOCK PROTEIN 90 FAMILY MEMBER"/>
    <property type="match status" value="1"/>
</dbReference>
<dbReference type="InterPro" id="IPR020568">
    <property type="entry name" value="Ribosomal_Su5_D2-typ_SF"/>
</dbReference>
<dbReference type="InterPro" id="IPR003594">
    <property type="entry name" value="HATPase_dom"/>
</dbReference>
<dbReference type="GO" id="GO:0051082">
    <property type="term" value="F:unfolded protein binding"/>
    <property type="evidence" value="ECO:0007669"/>
    <property type="project" value="UniProtKB-UniRule"/>
</dbReference>
<keyword evidence="7 10" id="KW-0143">Chaperone</keyword>
<evidence type="ECO:0000256" key="6">
    <source>
        <dbReference type="ARBA" id="ARBA00023016"/>
    </source>
</evidence>
<dbReference type="CDD" id="cd16927">
    <property type="entry name" value="HATPase_Hsp90-like"/>
    <property type="match status" value="1"/>
</dbReference>
<dbReference type="RefSeq" id="WP_075067203.1">
    <property type="nucleotide sequence ID" value="NZ_LKAJ02000001.1"/>
</dbReference>
<dbReference type="EMBL" id="LKAJ01000013">
    <property type="protein sequence ID" value="KRG20352.1"/>
    <property type="molecule type" value="Genomic_DNA"/>
</dbReference>
<feature type="binding site" evidence="11">
    <location>
        <position position="41"/>
    </location>
    <ligand>
        <name>ATP</name>
        <dbReference type="ChEBI" id="CHEBI:30616"/>
    </ligand>
</feature>
<comment type="caution">
    <text evidence="13">The sequence shown here is derived from an EMBL/GenBank/DDBJ whole genome shotgun (WGS) entry which is preliminary data.</text>
</comment>
<evidence type="ECO:0000256" key="7">
    <source>
        <dbReference type="ARBA" id="ARBA00023186"/>
    </source>
</evidence>
<dbReference type="SMART" id="SM00387">
    <property type="entry name" value="HATPase_c"/>
    <property type="match status" value="1"/>
</dbReference>
<dbReference type="SUPFAM" id="SSF55874">
    <property type="entry name" value="ATPase domain of HSP90 chaperone/DNA topoisomerase II/histidine kinase"/>
    <property type="match status" value="1"/>
</dbReference>
<evidence type="ECO:0000256" key="10">
    <source>
        <dbReference type="HAMAP-Rule" id="MF_00505"/>
    </source>
</evidence>
<protein>
    <recommendedName>
        <fullName evidence="9 10">Chaperone protein HtpG</fullName>
    </recommendedName>
    <alternativeName>
        <fullName evidence="10">Heat shock protein HtpG</fullName>
    </alternativeName>
    <alternativeName>
        <fullName evidence="10">High temperature protein G</fullName>
    </alternativeName>
</protein>
<reference evidence="13" key="1">
    <citation type="submission" date="2015-09" db="EMBL/GenBank/DDBJ databases">
        <title>Draft Genome Sequences of Two Novel Amoeba-resistant Intranuclear Bacteria, Candidatus Berkiella cookevillensis and Candidatus Berkiella aquae.</title>
        <authorList>
            <person name="Mehari Y.T."/>
            <person name="Arivett B.A."/>
            <person name="Farone A.L."/>
            <person name="Gunderson J.H."/>
            <person name="Farone M.B."/>
        </authorList>
    </citation>
    <scope>NUCLEOTIDE SEQUENCE [LARGE SCALE GENOMIC DNA]</scope>
    <source>
        <strain evidence="13">HT99</strain>
    </source>
</reference>
<reference evidence="14" key="3">
    <citation type="submission" date="2021-06" db="EMBL/GenBank/DDBJ databases">
        <title>Genomic Description and Analysis of Intracellular Bacteria, Candidatus Berkiella cookevillensis and Candidatus Berkiella aquae.</title>
        <authorList>
            <person name="Kidane D.T."/>
            <person name="Mehari Y.T."/>
            <person name="Rice F.C."/>
            <person name="Arivett B.A."/>
            <person name="Farone A.L."/>
            <person name="Berk S.G."/>
            <person name="Farone M.B."/>
        </authorList>
    </citation>
    <scope>NUCLEOTIDE SEQUENCE</scope>
    <source>
        <strain evidence="14">HT99</strain>
    </source>
</reference>
<evidence type="ECO:0000256" key="2">
    <source>
        <dbReference type="ARBA" id="ARBA00008239"/>
    </source>
</evidence>
<dbReference type="InterPro" id="IPR036890">
    <property type="entry name" value="HATPase_C_sf"/>
</dbReference>
<feature type="binding site" evidence="11">
    <location>
        <position position="177"/>
    </location>
    <ligand>
        <name>ATP</name>
        <dbReference type="ChEBI" id="CHEBI:30616"/>
    </ligand>
</feature>
<dbReference type="InterPro" id="IPR037196">
    <property type="entry name" value="HSP90_C"/>
</dbReference>
<feature type="binding site" evidence="11">
    <location>
        <position position="83"/>
    </location>
    <ligand>
        <name>ATP</name>
        <dbReference type="ChEBI" id="CHEBI:30616"/>
    </ligand>
</feature>
<dbReference type="PROSITE" id="PS00298">
    <property type="entry name" value="HSP90"/>
    <property type="match status" value="1"/>
</dbReference>
<dbReference type="Gene3D" id="3.30.230.80">
    <property type="match status" value="1"/>
</dbReference>
<keyword evidence="6 10" id="KW-0346">Stress response</keyword>